<feature type="domain" description="MrpA C-terminal/MbhE" evidence="15">
    <location>
        <begin position="693"/>
        <end position="783"/>
    </location>
</feature>
<evidence type="ECO:0000256" key="9">
    <source>
        <dbReference type="RuleBase" id="RU000320"/>
    </source>
</evidence>
<dbReference type="Gene3D" id="1.20.120.1200">
    <property type="entry name" value="NADH-ubiquinone/plastoquinone oxidoreductase chain 6, subunit NuoJ"/>
    <property type="match status" value="1"/>
</dbReference>
<evidence type="ECO:0000256" key="2">
    <source>
        <dbReference type="ARBA" id="ARBA00022448"/>
    </source>
</evidence>
<gene>
    <name evidence="16" type="ORF">CLV92_11044</name>
</gene>
<feature type="transmembrane region" description="Helical" evidence="11">
    <location>
        <begin position="25"/>
        <end position="45"/>
    </location>
</feature>
<dbReference type="Pfam" id="PF00361">
    <property type="entry name" value="Proton_antipo_M"/>
    <property type="match status" value="1"/>
</dbReference>
<feature type="domain" description="MrpA C-terminal/MbhD" evidence="14">
    <location>
        <begin position="618"/>
        <end position="683"/>
    </location>
</feature>
<dbReference type="GO" id="GO:0006811">
    <property type="term" value="P:monoatomic ion transport"/>
    <property type="evidence" value="ECO:0007669"/>
    <property type="project" value="UniProtKB-KW"/>
</dbReference>
<feature type="transmembrane region" description="Helical" evidence="11">
    <location>
        <begin position="635"/>
        <end position="653"/>
    </location>
</feature>
<feature type="domain" description="NADH-Ubiquinone oxidoreductase (complex I) chain 5 N-terminal" evidence="13">
    <location>
        <begin position="63"/>
        <end position="107"/>
    </location>
</feature>
<dbReference type="GO" id="GO:0015297">
    <property type="term" value="F:antiporter activity"/>
    <property type="evidence" value="ECO:0007669"/>
    <property type="project" value="UniProtKB-KW"/>
</dbReference>
<feature type="transmembrane region" description="Helical" evidence="11">
    <location>
        <begin position="128"/>
        <end position="145"/>
    </location>
</feature>
<dbReference type="AlphaFoldDB" id="A0A2S6IGV8"/>
<dbReference type="PRINTS" id="PR01434">
    <property type="entry name" value="NADHDHGNASE5"/>
</dbReference>
<dbReference type="InterPro" id="IPR042106">
    <property type="entry name" value="Nuo/plastoQ_OxRdtase_6_NuoJ"/>
</dbReference>
<feature type="transmembrane region" description="Helical" evidence="11">
    <location>
        <begin position="362"/>
        <end position="384"/>
    </location>
</feature>
<keyword evidence="7" id="KW-0406">Ion transport</keyword>
<comment type="subcellular location">
    <subcellularLocation>
        <location evidence="1">Cell membrane</location>
        <topology evidence="1">Multi-pass membrane protein</topology>
    </subcellularLocation>
    <subcellularLocation>
        <location evidence="9">Membrane</location>
        <topology evidence="9">Multi-pass membrane protein</topology>
    </subcellularLocation>
</comment>
<dbReference type="PANTHER" id="PTHR43373">
    <property type="entry name" value="NA(+)/H(+) ANTIPORTER SUBUNIT"/>
    <property type="match status" value="1"/>
</dbReference>
<feature type="transmembrane region" description="Helical" evidence="11">
    <location>
        <begin position="77"/>
        <end position="98"/>
    </location>
</feature>
<keyword evidence="3" id="KW-0050">Antiport</keyword>
<dbReference type="EMBL" id="PTJD01000010">
    <property type="protein sequence ID" value="PPK93416.1"/>
    <property type="molecule type" value="Genomic_DNA"/>
</dbReference>
<feature type="transmembrane region" description="Helical" evidence="11">
    <location>
        <begin position="317"/>
        <end position="341"/>
    </location>
</feature>
<feature type="transmembrane region" description="Helical" evidence="11">
    <location>
        <begin position="293"/>
        <end position="311"/>
    </location>
</feature>
<feature type="transmembrane region" description="Helical" evidence="11">
    <location>
        <begin position="404"/>
        <end position="424"/>
    </location>
</feature>
<evidence type="ECO:0000259" key="14">
    <source>
        <dbReference type="Pfam" id="PF13244"/>
    </source>
</evidence>
<feature type="transmembrane region" description="Helical" evidence="11">
    <location>
        <begin position="579"/>
        <end position="600"/>
    </location>
</feature>
<evidence type="ECO:0000259" key="15">
    <source>
        <dbReference type="Pfam" id="PF20501"/>
    </source>
</evidence>
<organism evidence="16 17">
    <name type="scientific">Kineococcus xinjiangensis</name>
    <dbReference type="NCBI Taxonomy" id="512762"/>
    <lineage>
        <taxon>Bacteria</taxon>
        <taxon>Bacillati</taxon>
        <taxon>Actinomycetota</taxon>
        <taxon>Actinomycetes</taxon>
        <taxon>Kineosporiales</taxon>
        <taxon>Kineosporiaceae</taxon>
        <taxon>Kineococcus</taxon>
    </lineage>
</organism>
<dbReference type="InterPro" id="IPR050616">
    <property type="entry name" value="CPA3_Na-H_Antiporter_A"/>
</dbReference>
<keyword evidence="6 11" id="KW-1133">Transmembrane helix</keyword>
<proteinExistence type="predicted"/>
<feature type="transmembrane region" description="Helical" evidence="11">
    <location>
        <begin position="659"/>
        <end position="678"/>
    </location>
</feature>
<keyword evidence="8 11" id="KW-0472">Membrane</keyword>
<feature type="transmembrane region" description="Helical" evidence="11">
    <location>
        <begin position="461"/>
        <end position="482"/>
    </location>
</feature>
<feature type="transmembrane region" description="Helical" evidence="11">
    <location>
        <begin position="612"/>
        <end position="628"/>
    </location>
</feature>
<accession>A0A2S6IGV8</accession>
<dbReference type="InterPro" id="IPR001750">
    <property type="entry name" value="ND/Mrp_TM"/>
</dbReference>
<reference evidence="16 17" key="1">
    <citation type="submission" date="2018-02" db="EMBL/GenBank/DDBJ databases">
        <title>Genomic Encyclopedia of Archaeal and Bacterial Type Strains, Phase II (KMG-II): from individual species to whole genera.</title>
        <authorList>
            <person name="Goeker M."/>
        </authorList>
    </citation>
    <scope>NUCLEOTIDE SEQUENCE [LARGE SCALE GENOMIC DNA]</scope>
    <source>
        <strain evidence="16 17">DSM 22857</strain>
    </source>
</reference>
<evidence type="ECO:0000256" key="11">
    <source>
        <dbReference type="SAM" id="Phobius"/>
    </source>
</evidence>
<sequence>MLAVLAAHAGLAVLAGLLAPRLGPRAFYVAALAPLSGVVLALAAAPDVLAGRAWGREVPWVPGLDLTVALRLDALSLLMLVLVSGVGTLIFLYCASYADRDSPLVRFAATLTAFAGAMVGLVLADDVILLYVFWEATTITSYLLVGLSDEDRTARRAAMQALLITTLGGLAMLLGLIVLAQQAGTTRLSEIVAEPPSGALVTAALLLVLLGALTKSAQVPFHPWLPAAMAAPTPVSAYLHAAAMVKAGVYLVARLAPGFAELSWWRPLLVSVGIATMLLGGWRSLRQHDLKSLMAYSTVSQLGFLTAVAAWGSAESAVAAALLLLAHGFAKAALFLTVGAVDHAAHTRDLRLLDGLGRRMPVLAVAATVAALSLGGVPLLLGFIAKEEVYTAFAEAEGTFATVALAGLVLGSVLTLGYAGRFLWGAFAGRPQPSGAEDLDAVPAGERAVAAQDVHAPGAGLVAPVVVLAAAAVALGVLPALLDPLVSAVAAPYPGAGEPVHLALWHGVTPALLLSVLTLALGVALVAARRRWGLLQRSVGRVLPQALDADRTYDAAVYGLDSAADVVTGRTQSGSLPRYLGVIALSATLLPLGGLALRGADLAPGVIVDRPVQIGVGVVIALAALAAARTSSRFAAVLMLGGVGYGVAALYVLQGAPDLALTQFLVETLSVVIFLLVLRLLPRRFPVQTRRSRLRRAAVAVTVGVGMTVLTLAATSVRVRPSVAEEFVARSKPEGGGLNVVNVILVDFRGLDTLGEITVVLIAALGMSSLVLTLRRGRPGADGPHDAVRREEPEVRAP</sequence>
<dbReference type="RefSeq" id="WP_104433658.1">
    <property type="nucleotide sequence ID" value="NZ_PTJD01000010.1"/>
</dbReference>
<evidence type="ECO:0000256" key="6">
    <source>
        <dbReference type="ARBA" id="ARBA00022989"/>
    </source>
</evidence>
<feature type="region of interest" description="Disordered" evidence="10">
    <location>
        <begin position="779"/>
        <end position="798"/>
    </location>
</feature>
<evidence type="ECO:0000313" key="17">
    <source>
        <dbReference type="Proteomes" id="UP000239485"/>
    </source>
</evidence>
<evidence type="ECO:0000256" key="10">
    <source>
        <dbReference type="SAM" id="MobiDB-lite"/>
    </source>
</evidence>
<evidence type="ECO:0000256" key="3">
    <source>
        <dbReference type="ARBA" id="ARBA00022449"/>
    </source>
</evidence>
<feature type="transmembrane region" description="Helical" evidence="11">
    <location>
        <begin position="264"/>
        <end position="281"/>
    </location>
</feature>
<dbReference type="Pfam" id="PF00662">
    <property type="entry name" value="Proton_antipo_N"/>
    <property type="match status" value="1"/>
</dbReference>
<feature type="transmembrane region" description="Helical" evidence="11">
    <location>
        <begin position="502"/>
        <end position="528"/>
    </location>
</feature>
<feature type="transmembrane region" description="Helical" evidence="11">
    <location>
        <begin position="191"/>
        <end position="213"/>
    </location>
</feature>
<dbReference type="Pfam" id="PF20501">
    <property type="entry name" value="MbhE"/>
    <property type="match status" value="1"/>
</dbReference>
<feature type="domain" description="NADH:quinone oxidoreductase/Mrp antiporter transmembrane" evidence="12">
    <location>
        <begin position="124"/>
        <end position="406"/>
    </location>
</feature>
<protein>
    <submittedName>
        <fullName evidence="16">Multicomponent Na+:H+ antiporter subunit A</fullName>
    </submittedName>
</protein>
<dbReference type="OrthoDB" id="9811798at2"/>
<evidence type="ECO:0000256" key="5">
    <source>
        <dbReference type="ARBA" id="ARBA00022692"/>
    </source>
</evidence>
<dbReference type="InterPro" id="IPR001516">
    <property type="entry name" value="Proton_antipo_N"/>
</dbReference>
<dbReference type="PRINTS" id="PR01435">
    <property type="entry name" value="NPOXDRDTASE5"/>
</dbReference>
<evidence type="ECO:0000313" key="16">
    <source>
        <dbReference type="EMBL" id="PPK93416.1"/>
    </source>
</evidence>
<keyword evidence="17" id="KW-1185">Reference proteome</keyword>
<dbReference type="GO" id="GO:0005886">
    <property type="term" value="C:plasma membrane"/>
    <property type="evidence" value="ECO:0007669"/>
    <property type="project" value="UniProtKB-SubCell"/>
</dbReference>
<dbReference type="InterPro" id="IPR025383">
    <property type="entry name" value="MrpA_C/MbhD"/>
</dbReference>
<evidence type="ECO:0000256" key="4">
    <source>
        <dbReference type="ARBA" id="ARBA00022475"/>
    </source>
</evidence>
<dbReference type="Proteomes" id="UP000239485">
    <property type="component" value="Unassembled WGS sequence"/>
</dbReference>
<comment type="caution">
    <text evidence="16">The sequence shown here is derived from an EMBL/GenBank/DDBJ whole genome shotgun (WGS) entry which is preliminary data.</text>
</comment>
<keyword evidence="2" id="KW-0813">Transport</keyword>
<dbReference type="InterPro" id="IPR046806">
    <property type="entry name" value="MrpA_C/MbhE"/>
</dbReference>
<keyword evidence="4" id="KW-1003">Cell membrane</keyword>
<feature type="compositionally biased region" description="Basic and acidic residues" evidence="10">
    <location>
        <begin position="783"/>
        <end position="798"/>
    </location>
</feature>
<feature type="transmembrane region" description="Helical" evidence="11">
    <location>
        <begin position="157"/>
        <end position="179"/>
    </location>
</feature>
<evidence type="ECO:0000259" key="12">
    <source>
        <dbReference type="Pfam" id="PF00361"/>
    </source>
</evidence>
<feature type="transmembrane region" description="Helical" evidence="11">
    <location>
        <begin position="698"/>
        <end position="717"/>
    </location>
</feature>
<keyword evidence="5 9" id="KW-0812">Transmembrane</keyword>
<feature type="transmembrane region" description="Helical" evidence="11">
    <location>
        <begin position="757"/>
        <end position="774"/>
    </location>
</feature>
<dbReference type="Pfam" id="PF13244">
    <property type="entry name" value="MbhD"/>
    <property type="match status" value="1"/>
</dbReference>
<dbReference type="PANTHER" id="PTHR43373:SF1">
    <property type="entry name" value="NA(+)_H(+) ANTIPORTER SUBUNIT A"/>
    <property type="match status" value="1"/>
</dbReference>
<name>A0A2S6IGV8_9ACTN</name>
<evidence type="ECO:0000259" key="13">
    <source>
        <dbReference type="Pfam" id="PF00662"/>
    </source>
</evidence>
<evidence type="ECO:0000256" key="7">
    <source>
        <dbReference type="ARBA" id="ARBA00023065"/>
    </source>
</evidence>
<feature type="transmembrane region" description="Helical" evidence="11">
    <location>
        <begin position="104"/>
        <end position="123"/>
    </location>
</feature>
<evidence type="ECO:0000256" key="1">
    <source>
        <dbReference type="ARBA" id="ARBA00004651"/>
    </source>
</evidence>
<evidence type="ECO:0000256" key="8">
    <source>
        <dbReference type="ARBA" id="ARBA00023136"/>
    </source>
</evidence>